<dbReference type="SUPFAM" id="SSF51445">
    <property type="entry name" value="(Trans)glycosidases"/>
    <property type="match status" value="1"/>
</dbReference>
<dbReference type="EMBL" id="CP042305">
    <property type="protein sequence ID" value="QDZ16205.1"/>
    <property type="molecule type" value="Genomic_DNA"/>
</dbReference>
<evidence type="ECO:0000313" key="6">
    <source>
        <dbReference type="EMBL" id="QDZ16205.1"/>
    </source>
</evidence>
<proteinExistence type="inferred from homology"/>
<dbReference type="Gene3D" id="2.60.40.1180">
    <property type="entry name" value="Golgi alpha-mannosidase II"/>
    <property type="match status" value="2"/>
</dbReference>
<dbReference type="PANTHER" id="PTHR43863">
    <property type="entry name" value="HYDROLASE, PUTATIVE (AFU_ORTHOLOGUE AFUA_1G03140)-RELATED"/>
    <property type="match status" value="1"/>
</dbReference>
<reference evidence="6 7" key="1">
    <citation type="submission" date="2019-07" db="EMBL/GenBank/DDBJ databases">
        <title>Full genome sequence of Humibacter sp. WJ7-1.</title>
        <authorList>
            <person name="Im W.-T."/>
        </authorList>
    </citation>
    <scope>NUCLEOTIDE SEQUENCE [LARGE SCALE GENOMIC DNA]</scope>
    <source>
        <strain evidence="6 7">WJ7-1</strain>
    </source>
</reference>
<dbReference type="InterPro" id="IPR017853">
    <property type="entry name" value="GH"/>
</dbReference>
<dbReference type="Pfam" id="PF08305">
    <property type="entry name" value="NPCBM"/>
    <property type="match status" value="1"/>
</dbReference>
<dbReference type="NCBIfam" id="TIGR01167">
    <property type="entry name" value="LPXTG_anchor"/>
    <property type="match status" value="1"/>
</dbReference>
<keyword evidence="4" id="KW-0732">Signal</keyword>
<dbReference type="GO" id="GO:0030246">
    <property type="term" value="F:carbohydrate binding"/>
    <property type="evidence" value="ECO:0007669"/>
    <property type="project" value="InterPro"/>
</dbReference>
<dbReference type="Gene3D" id="2.60.40.10">
    <property type="entry name" value="Immunoglobulins"/>
    <property type="match status" value="2"/>
</dbReference>
<evidence type="ECO:0000259" key="5">
    <source>
        <dbReference type="SMART" id="SM00776"/>
    </source>
</evidence>
<dbReference type="InterPro" id="IPR013783">
    <property type="entry name" value="Ig-like_fold"/>
</dbReference>
<dbReference type="CDD" id="cd14752">
    <property type="entry name" value="GH31_N"/>
    <property type="match status" value="1"/>
</dbReference>
<dbReference type="Pfam" id="PF21365">
    <property type="entry name" value="Glyco_hydro_31_3rd"/>
    <property type="match status" value="1"/>
</dbReference>
<dbReference type="Gene3D" id="2.60.120.1060">
    <property type="entry name" value="NPCBM/NEW2 domain"/>
    <property type="match status" value="1"/>
</dbReference>
<dbReference type="Gene3D" id="3.20.20.80">
    <property type="entry name" value="Glycosidases"/>
    <property type="match status" value="1"/>
</dbReference>
<evidence type="ECO:0000313" key="7">
    <source>
        <dbReference type="Proteomes" id="UP000320216"/>
    </source>
</evidence>
<dbReference type="Pfam" id="PF17137">
    <property type="entry name" value="DUF5110"/>
    <property type="match status" value="1"/>
</dbReference>
<dbReference type="Proteomes" id="UP000320216">
    <property type="component" value="Chromosome"/>
</dbReference>
<dbReference type="RefSeq" id="WP_146322209.1">
    <property type="nucleotide sequence ID" value="NZ_CP042305.1"/>
</dbReference>
<dbReference type="Pfam" id="PF13802">
    <property type="entry name" value="Gal_mutarotas_2"/>
    <property type="match status" value="1"/>
</dbReference>
<dbReference type="Pfam" id="PF10633">
    <property type="entry name" value="NPCBM_assoc"/>
    <property type="match status" value="1"/>
</dbReference>
<keyword evidence="3" id="KW-1133">Transmembrane helix</keyword>
<dbReference type="SUPFAM" id="SSF49785">
    <property type="entry name" value="Galactose-binding domain-like"/>
    <property type="match status" value="1"/>
</dbReference>
<feature type="chain" id="PRO_5039429241" evidence="4">
    <location>
        <begin position="30"/>
        <end position="1588"/>
    </location>
</feature>
<evidence type="ECO:0000256" key="4">
    <source>
        <dbReference type="SAM" id="SignalP"/>
    </source>
</evidence>
<feature type="transmembrane region" description="Helical" evidence="3">
    <location>
        <begin position="1564"/>
        <end position="1582"/>
    </location>
</feature>
<dbReference type="Gene3D" id="2.60.40.1760">
    <property type="entry name" value="glycosyl hydrolase (family 31)"/>
    <property type="match status" value="1"/>
</dbReference>
<dbReference type="InterPro" id="IPR013780">
    <property type="entry name" value="Glyco_hydro_b"/>
</dbReference>
<keyword evidence="3" id="KW-0472">Membrane</keyword>
<dbReference type="GO" id="GO:0005975">
    <property type="term" value="P:carbohydrate metabolic process"/>
    <property type="evidence" value="ECO:0007669"/>
    <property type="project" value="InterPro"/>
</dbReference>
<dbReference type="InterPro" id="IPR051816">
    <property type="entry name" value="Glycosyl_Hydrolase_31"/>
</dbReference>
<dbReference type="SUPFAM" id="SSF51011">
    <property type="entry name" value="Glycosyl hydrolase domain"/>
    <property type="match status" value="1"/>
</dbReference>
<dbReference type="InterPro" id="IPR048395">
    <property type="entry name" value="Glyco_hydro_31_C"/>
</dbReference>
<dbReference type="SUPFAM" id="SSF74650">
    <property type="entry name" value="Galactose mutarotase-like"/>
    <property type="match status" value="1"/>
</dbReference>
<accession>A0A5B8M9A2</accession>
<dbReference type="KEGG" id="huw:FPZ11_16845"/>
<sequence length="1588" mass="164644">MPLVLSRRRTVPAIVVAATLAFASLSATAAPSPAQAATGTQPDVPSDPSGTSVGAITDVAQKNAAVTLTAQNGAVRVTFLDANDLRIEADPSGKFTDPANTSQNDPARSANIVVGAGDFTAPTVKVVDGSTITISTSAVTLKIDKATARMELDRADGSEVWAESKAITFGSSSTTQHLAAQSGEQFLGGGMQNGDSIHTGKTINISKDYNWADGGHPNAVPYYMSSAGYGVLRDTFAAGSYTFTSDVTTTHAEKRFDAYYFVGDYKKALDGYTKLTGRPLMPPVYALEYGDSDCYNRSNPGYSSSGYTSADTPKQHTYDAVQTAKAFKDNDMPAGWMLVNDGYGCGYTQDPSPYDPSNPGQGLGGTVQGIKSAADLKTGLWTQSDLTNQQTEVGQDGIALRKLDVAWIGEGYRMALTGCTVAHDGIEQYSDQRGVALMVEGWAGAQRCGMQWTGDHTGSLDAIRWEVPAIAGSGNSGLAFTTADVDGIFGGSATSYVRDLQWKALSPALYSMSGWAPTDKRPWLYGDAATAINRQYLQLRQQMMPYIYTLAANAHDDGTPVARSMAIEFPNDPNSYGSAANEQYMLGSDLLVAPVYTDSDVRNGIDLPAGSNWIDYWTGKIYQGGQILNGYDAPLQTLPLFVKAGAVVPQGIVARNASLVPENSAITLDIYPSGTSTTSLYEDDKVTRDYENGDSATQKFTVTAPKKDAGDVTVTIGARSGHYDGMAASRPYQLDVHSGSAPEKVTVGSTTLPALADKAAFDAAATGWYYDANDSAGVVHVKAGSVASGDSATVTLKASSAVGGKTSDATAAEVAVTLDDQAFQGVATTATAAFTNTGDHAKTDVTIVPALPDGWTVKSATGDHVASVGAGETVTATFSLVPGSTSSGTQTVAMNATYTDQTGGKHTVKGANQLDVAYGSLAGAYNSVSVTTVDGRAKGDFDGGGATFSAEQLATAPTPAGGVTPGSTVTVDAGTPTQVDYTWPKAGPDVPDSVSMNGQTIALSGSGTHLAVLASAASASGVTPELTITYTDGSVQKQSLFFPNWLLQGSLGTSKVAVTSMGRNNATNANSPEYTTYKYQVYSNTVRLIPGKTLKSVTMPVATNVKVFDWKVVSFPLPDAPTAPTYASDLDWVSATDGYGVIGKDVANKDTATSPDEPLAINYTDPDTGATPTYTKGLGVHAASSITYYLGGRCTRFTADVGLQNPFTGNIIFTVDGDGQQLYQSRTFTPGFAPEHLNVDVTGVQYIDLDVDPTTAGNINGAHGVWGDAKFDCAPPDTTAPVTTAKLSGQPQASGWYTTTPSVSLTATDDTAVQTTQYKLGDGEWNAYSKPVAIADGTTSFAYRSTDAAGNTEDAKSLQLKVDTVPPTVTASVHDRSVTLKAEDATSGIHALEYSTDSGTTWKAYTKPIAGGDDGVAVLYRATDVAGNVTTASDPVVVAPKGGDGTTQPKLVLPRTVKAGSSFDIAMSNLPATTKVTVELHSTPVVLGSVTTDASGVATLRVTIPSDIELGTHTISVSAGDNTLATSAVTIVAADQPVGAAAGPSGTVASGSSLPSTGSDAVPLVAWTIALLAAGALVLLVARRRRMN</sequence>
<dbReference type="InterPro" id="IPR008979">
    <property type="entry name" value="Galactose-bd-like_sf"/>
</dbReference>
<keyword evidence="3" id="KW-0812">Transmembrane</keyword>
<protein>
    <submittedName>
        <fullName evidence="6">DUF5110 domain-containing protein</fullName>
    </submittedName>
</protein>
<feature type="compositionally biased region" description="Polar residues" evidence="2">
    <location>
        <begin position="39"/>
        <end position="52"/>
    </location>
</feature>
<feature type="signal peptide" evidence="4">
    <location>
        <begin position="1"/>
        <end position="29"/>
    </location>
</feature>
<feature type="region of interest" description="Disordered" evidence="2">
    <location>
        <begin position="33"/>
        <end position="52"/>
    </location>
</feature>
<keyword evidence="7" id="KW-1185">Reference proteome</keyword>
<dbReference type="InterPro" id="IPR011013">
    <property type="entry name" value="Gal_mutarotase_sf_dom"/>
</dbReference>
<evidence type="ECO:0000256" key="2">
    <source>
        <dbReference type="SAM" id="MobiDB-lite"/>
    </source>
</evidence>
<organism evidence="6 7">
    <name type="scientific">Humibacter ginsenosidimutans</name>
    <dbReference type="NCBI Taxonomy" id="2599293"/>
    <lineage>
        <taxon>Bacteria</taxon>
        <taxon>Bacillati</taxon>
        <taxon>Actinomycetota</taxon>
        <taxon>Actinomycetes</taxon>
        <taxon>Micrococcales</taxon>
        <taxon>Microbacteriaceae</taxon>
        <taxon>Humibacter</taxon>
    </lineage>
</organism>
<gene>
    <name evidence="6" type="ORF">FPZ11_16845</name>
</gene>
<dbReference type="InterPro" id="IPR025887">
    <property type="entry name" value="Glyco_hydro_31_N_dom"/>
</dbReference>
<comment type="similarity">
    <text evidence="1">Belongs to the glycosyl hydrolase 31 family.</text>
</comment>
<dbReference type="SMART" id="SM00776">
    <property type="entry name" value="NPCBM"/>
    <property type="match status" value="1"/>
</dbReference>
<dbReference type="NCBIfam" id="NF047446">
    <property type="entry name" value="barrel_OmpL47"/>
    <property type="match status" value="2"/>
</dbReference>
<evidence type="ECO:0000256" key="1">
    <source>
        <dbReference type="ARBA" id="ARBA00007806"/>
    </source>
</evidence>
<dbReference type="InterPro" id="IPR013222">
    <property type="entry name" value="Glyco_hyd_98_carb-bd"/>
</dbReference>
<dbReference type="PANTHER" id="PTHR43863:SF2">
    <property type="entry name" value="MALTASE-GLUCOAMYLASE"/>
    <property type="match status" value="1"/>
</dbReference>
<dbReference type="OrthoDB" id="176168at2"/>
<dbReference type="InterPro" id="IPR000322">
    <property type="entry name" value="Glyco_hydro_31_TIM"/>
</dbReference>
<evidence type="ECO:0000256" key="3">
    <source>
        <dbReference type="SAM" id="Phobius"/>
    </source>
</evidence>
<dbReference type="InterPro" id="IPR018905">
    <property type="entry name" value="A-galactase_NEW3"/>
</dbReference>
<name>A0A5B8M9A2_9MICO</name>
<dbReference type="InterPro" id="IPR033403">
    <property type="entry name" value="DUF5110"/>
</dbReference>
<feature type="domain" description="Glycosyl hydrolase family 98 putative carbohydrate-binding module" evidence="5">
    <location>
        <begin position="1121"/>
        <end position="1273"/>
    </location>
</feature>
<dbReference type="Pfam" id="PF01055">
    <property type="entry name" value="Glyco_hydro_31_2nd"/>
    <property type="match status" value="1"/>
</dbReference>
<dbReference type="GO" id="GO:0004553">
    <property type="term" value="F:hydrolase activity, hydrolyzing O-glycosyl compounds"/>
    <property type="evidence" value="ECO:0007669"/>
    <property type="project" value="InterPro"/>
</dbReference>
<dbReference type="InterPro" id="IPR038637">
    <property type="entry name" value="NPCBM_sf"/>
</dbReference>
<dbReference type="InterPro" id="IPR058094">
    <property type="entry name" value="Ig-like_OmpL47-like"/>
</dbReference>